<dbReference type="Proteomes" id="UP001161325">
    <property type="component" value="Unassembled WGS sequence"/>
</dbReference>
<evidence type="ECO:0000259" key="1">
    <source>
        <dbReference type="SMART" id="SM00635"/>
    </source>
</evidence>
<gene>
    <name evidence="2" type="ORF">rosag_20450</name>
</gene>
<keyword evidence="3" id="KW-1185">Reference proteome</keyword>
<sequence length="643" mass="66007">MQLEATVLDGSGAPLAGRPTAWTTSDTAIALVSSTGLVTTVGAGRVTITASSDGKAGTSVLDVRAGGAIGAEGGVLLMLGGRAVLIVPRDAVTQSTTLLLAPSTAGASASRLVPGTAFELAPEGLTFAWTPTLNLKYDAARIPAGVPASSLRLHLLVDGVWTQMRGGGVDTTTRLVYAPITRTGVYAVVGIAVDRVTLTGGLVGGALVVGQSARLGAATFDALGTSLVGRAVTWQSSDPSVATVGADGTVTAVGAGSVTVTATSEGRSAATTLAILPRPTPDWREAVEWTTYQGNARRTGFVPVTADPAAFRELWVSTPFGALALSPVTTAAGQVFVSTGAYSGTSVKWTGAVDARTGVVQWSRDFGAIHGANPPAYADGTVYLSTSGLNFLWALDAATGAERFRSPYRNQRSAYFAPAIVGGVVYVGGGEFDGVYAFGAADGVERWFRSTLQIDRWTPAVDEGVVYLYPSASPPKVSALNAATGQVLFEIRDPGYDGPFPGLNLAPALGGSNDLLVTNNGRLLSFDLQRRVIGWTQSGEYTGTVAVGGGAVYAVNGTQVDVRRQSDGSLIGSWTPPEGQVRAPVLVTRNLLFASTAAATYAVDLATRRHVWSYPGGGALALNANGVLFIAQANGRLAAITLR</sequence>
<dbReference type="Pfam" id="PF02368">
    <property type="entry name" value="Big_2"/>
    <property type="match status" value="2"/>
</dbReference>
<evidence type="ECO:0000313" key="3">
    <source>
        <dbReference type="Proteomes" id="UP001161325"/>
    </source>
</evidence>
<dbReference type="SMART" id="SM00564">
    <property type="entry name" value="PQQ"/>
    <property type="match status" value="4"/>
</dbReference>
<dbReference type="Pfam" id="PF13360">
    <property type="entry name" value="PQQ_2"/>
    <property type="match status" value="1"/>
</dbReference>
<accession>A0AA37Q882</accession>
<dbReference type="InterPro" id="IPR018391">
    <property type="entry name" value="PQQ_b-propeller_rpt"/>
</dbReference>
<comment type="caution">
    <text evidence="2">The sequence shown here is derived from an EMBL/GenBank/DDBJ whole genome shotgun (WGS) entry which is preliminary data.</text>
</comment>
<dbReference type="AlphaFoldDB" id="A0AA37Q882"/>
<dbReference type="InterPro" id="IPR011047">
    <property type="entry name" value="Quinoprotein_ADH-like_sf"/>
</dbReference>
<dbReference type="SMART" id="SM00635">
    <property type="entry name" value="BID_2"/>
    <property type="match status" value="1"/>
</dbReference>
<name>A0AA37Q882_9BACT</name>
<protein>
    <recommendedName>
        <fullName evidence="1">BIG2 domain-containing protein</fullName>
    </recommendedName>
</protein>
<dbReference type="EMBL" id="BRXS01000003">
    <property type="protein sequence ID" value="GLC25532.1"/>
    <property type="molecule type" value="Genomic_DNA"/>
</dbReference>
<reference evidence="2" key="1">
    <citation type="submission" date="2022-08" db="EMBL/GenBank/DDBJ databases">
        <title>Draft genome sequencing of Roseisolibacter agri AW1220.</title>
        <authorList>
            <person name="Tobiishi Y."/>
            <person name="Tonouchi A."/>
        </authorList>
    </citation>
    <scope>NUCLEOTIDE SEQUENCE</scope>
    <source>
        <strain evidence="2">AW1220</strain>
    </source>
</reference>
<dbReference type="InterPro" id="IPR008964">
    <property type="entry name" value="Invasin/intimin_cell_adhesion"/>
</dbReference>
<evidence type="ECO:0000313" key="2">
    <source>
        <dbReference type="EMBL" id="GLC25532.1"/>
    </source>
</evidence>
<dbReference type="Gene3D" id="2.130.10.10">
    <property type="entry name" value="YVTN repeat-like/Quinoprotein amine dehydrogenase"/>
    <property type="match status" value="1"/>
</dbReference>
<dbReference type="InterPro" id="IPR003343">
    <property type="entry name" value="Big_2"/>
</dbReference>
<dbReference type="PANTHER" id="PTHR34512:SF30">
    <property type="entry name" value="OUTER MEMBRANE PROTEIN ASSEMBLY FACTOR BAMB"/>
    <property type="match status" value="1"/>
</dbReference>
<dbReference type="SUPFAM" id="SSF49373">
    <property type="entry name" value="Invasin/intimin cell-adhesion fragments"/>
    <property type="match status" value="2"/>
</dbReference>
<dbReference type="InterPro" id="IPR002372">
    <property type="entry name" value="PQQ_rpt_dom"/>
</dbReference>
<feature type="domain" description="BIG2" evidence="1">
    <location>
        <begin position="192"/>
        <end position="274"/>
    </location>
</feature>
<dbReference type="PANTHER" id="PTHR34512">
    <property type="entry name" value="CELL SURFACE PROTEIN"/>
    <property type="match status" value="1"/>
</dbReference>
<organism evidence="2 3">
    <name type="scientific">Roseisolibacter agri</name>
    <dbReference type="NCBI Taxonomy" id="2014610"/>
    <lineage>
        <taxon>Bacteria</taxon>
        <taxon>Pseudomonadati</taxon>
        <taxon>Gemmatimonadota</taxon>
        <taxon>Gemmatimonadia</taxon>
        <taxon>Gemmatimonadales</taxon>
        <taxon>Gemmatimonadaceae</taxon>
        <taxon>Roseisolibacter</taxon>
    </lineage>
</organism>
<dbReference type="Gene3D" id="2.60.40.1080">
    <property type="match status" value="2"/>
</dbReference>
<proteinExistence type="predicted"/>
<dbReference type="InterPro" id="IPR015943">
    <property type="entry name" value="WD40/YVTN_repeat-like_dom_sf"/>
</dbReference>
<dbReference type="SUPFAM" id="SSF50998">
    <property type="entry name" value="Quinoprotein alcohol dehydrogenase-like"/>
    <property type="match status" value="1"/>
</dbReference>